<evidence type="ECO:0000256" key="6">
    <source>
        <dbReference type="ARBA" id="ARBA00023125"/>
    </source>
</evidence>
<evidence type="ECO:0000313" key="15">
    <source>
        <dbReference type="EMBL" id="MBN4066558.1"/>
    </source>
</evidence>
<dbReference type="Pfam" id="PF00580">
    <property type="entry name" value="UvrD-helicase"/>
    <property type="match status" value="1"/>
</dbReference>
<evidence type="ECO:0000256" key="10">
    <source>
        <dbReference type="ARBA" id="ARBA00034923"/>
    </source>
</evidence>
<dbReference type="InterPro" id="IPR027417">
    <property type="entry name" value="P-loop_NTPase"/>
</dbReference>
<dbReference type="InterPro" id="IPR013986">
    <property type="entry name" value="DExx_box_DNA_helicase_dom_sf"/>
</dbReference>
<dbReference type="Gene3D" id="3.40.50.300">
    <property type="entry name" value="P-loop containing nucleotide triphosphate hydrolases"/>
    <property type="match status" value="2"/>
</dbReference>
<keyword evidence="4 12" id="KW-0347">Helicase</keyword>
<evidence type="ECO:0000256" key="5">
    <source>
        <dbReference type="ARBA" id="ARBA00022840"/>
    </source>
</evidence>
<keyword evidence="7" id="KW-0413">Isomerase</keyword>
<comment type="similarity">
    <text evidence="1">Belongs to the helicase family. UvrD subfamily.</text>
</comment>
<evidence type="ECO:0000256" key="2">
    <source>
        <dbReference type="ARBA" id="ARBA00022741"/>
    </source>
</evidence>
<keyword evidence="16" id="KW-1185">Reference proteome</keyword>
<keyword evidence="5 12" id="KW-0067">ATP-binding</keyword>
<dbReference type="SUPFAM" id="SSF52540">
    <property type="entry name" value="P-loop containing nucleoside triphosphate hydrolases"/>
    <property type="match status" value="1"/>
</dbReference>
<evidence type="ECO:0000259" key="13">
    <source>
        <dbReference type="PROSITE" id="PS51198"/>
    </source>
</evidence>
<keyword evidence="3 12" id="KW-0378">Hydrolase</keyword>
<comment type="caution">
    <text evidence="15">The sequence shown here is derived from an EMBL/GenBank/DDBJ whole genome shotgun (WGS) entry which is preliminary data.</text>
</comment>
<feature type="domain" description="UvrD-like helicase ATP-binding" evidence="13">
    <location>
        <begin position="5"/>
        <end position="283"/>
    </location>
</feature>
<dbReference type="Pfam" id="PF13361">
    <property type="entry name" value="UvrD_C"/>
    <property type="match status" value="1"/>
</dbReference>
<dbReference type="PROSITE" id="PS51217">
    <property type="entry name" value="UVRD_HELICASE_CTER"/>
    <property type="match status" value="1"/>
</dbReference>
<dbReference type="InterPro" id="IPR000212">
    <property type="entry name" value="DNA_helicase_UvrD/REP"/>
</dbReference>
<keyword evidence="2 12" id="KW-0547">Nucleotide-binding</keyword>
<organism evidence="15 16">
    <name type="scientific">Simkania negevensis</name>
    <dbReference type="NCBI Taxonomy" id="83561"/>
    <lineage>
        <taxon>Bacteria</taxon>
        <taxon>Pseudomonadati</taxon>
        <taxon>Chlamydiota</taxon>
        <taxon>Chlamydiia</taxon>
        <taxon>Parachlamydiales</taxon>
        <taxon>Simkaniaceae</taxon>
        <taxon>Simkania</taxon>
    </lineage>
</organism>
<name>A0ABS3APH7_9BACT</name>
<dbReference type="PROSITE" id="PS51198">
    <property type="entry name" value="UVRD_HELICASE_ATP_BIND"/>
    <property type="match status" value="1"/>
</dbReference>
<dbReference type="EC" id="5.6.2.4" evidence="9"/>
<evidence type="ECO:0000256" key="9">
    <source>
        <dbReference type="ARBA" id="ARBA00034808"/>
    </source>
</evidence>
<dbReference type="EMBL" id="JAFITR010000006">
    <property type="protein sequence ID" value="MBN4066558.1"/>
    <property type="molecule type" value="Genomic_DNA"/>
</dbReference>
<dbReference type="CDD" id="cd17932">
    <property type="entry name" value="DEXQc_UvrD"/>
    <property type="match status" value="1"/>
</dbReference>
<evidence type="ECO:0000256" key="11">
    <source>
        <dbReference type="ARBA" id="ARBA00048988"/>
    </source>
</evidence>
<feature type="binding site" evidence="12">
    <location>
        <begin position="26"/>
        <end position="33"/>
    </location>
    <ligand>
        <name>ATP</name>
        <dbReference type="ChEBI" id="CHEBI:30616"/>
    </ligand>
</feature>
<comment type="catalytic activity">
    <reaction evidence="11">
        <text>ATP + H2O = ADP + phosphate + H(+)</text>
        <dbReference type="Rhea" id="RHEA:13065"/>
        <dbReference type="ChEBI" id="CHEBI:15377"/>
        <dbReference type="ChEBI" id="CHEBI:15378"/>
        <dbReference type="ChEBI" id="CHEBI:30616"/>
        <dbReference type="ChEBI" id="CHEBI:43474"/>
        <dbReference type="ChEBI" id="CHEBI:456216"/>
        <dbReference type="EC" id="5.6.2.4"/>
    </reaction>
</comment>
<dbReference type="InterPro" id="IPR014016">
    <property type="entry name" value="UvrD-like_ATP-bd"/>
</dbReference>
<dbReference type="InterPro" id="IPR014017">
    <property type="entry name" value="DNA_helicase_UvrD-like_C"/>
</dbReference>
<feature type="domain" description="UvrD-like helicase C-terminal" evidence="14">
    <location>
        <begin position="284"/>
        <end position="563"/>
    </location>
</feature>
<evidence type="ECO:0000256" key="4">
    <source>
        <dbReference type="ARBA" id="ARBA00022806"/>
    </source>
</evidence>
<reference evidence="15 16" key="1">
    <citation type="submission" date="2021-02" db="EMBL/GenBank/DDBJ databases">
        <title>Activity-based single-cell genomes from oceanic crustal fluid captures similar information to metagenomic and metatranscriptomic surveys with orders of magnitude less sampling.</title>
        <authorList>
            <person name="D'Angelo T.S."/>
            <person name="Orcutt B.N."/>
        </authorList>
    </citation>
    <scope>NUCLEOTIDE SEQUENCE [LARGE SCALE GENOMIC DNA]</scope>
    <source>
        <strain evidence="15">AH-315-G07</strain>
    </source>
</reference>
<evidence type="ECO:0000256" key="3">
    <source>
        <dbReference type="ARBA" id="ARBA00022801"/>
    </source>
</evidence>
<dbReference type="PANTHER" id="PTHR11070">
    <property type="entry name" value="UVRD / RECB / PCRA DNA HELICASE FAMILY MEMBER"/>
    <property type="match status" value="1"/>
</dbReference>
<keyword evidence="6" id="KW-0238">DNA-binding</keyword>
<comment type="catalytic activity">
    <reaction evidence="8">
        <text>Couples ATP hydrolysis with the unwinding of duplex DNA by translocating in the 3'-5' direction.</text>
        <dbReference type="EC" id="5.6.2.4"/>
    </reaction>
</comment>
<proteinExistence type="inferred from homology"/>
<dbReference type="Gene3D" id="1.10.10.160">
    <property type="match status" value="1"/>
</dbReference>
<evidence type="ECO:0000313" key="16">
    <source>
        <dbReference type="Proteomes" id="UP000722121"/>
    </source>
</evidence>
<protein>
    <recommendedName>
        <fullName evidence="9">DNA 3'-5' helicase</fullName>
        <ecNumber evidence="9">5.6.2.4</ecNumber>
    </recommendedName>
    <alternativeName>
        <fullName evidence="10">DNA 3'-5' helicase II</fullName>
    </alternativeName>
</protein>
<evidence type="ECO:0000256" key="8">
    <source>
        <dbReference type="ARBA" id="ARBA00034617"/>
    </source>
</evidence>
<dbReference type="Gene3D" id="1.10.486.10">
    <property type="entry name" value="PCRA, domain 4"/>
    <property type="match status" value="1"/>
</dbReference>
<gene>
    <name evidence="15" type="ORF">JYU14_00550</name>
</gene>
<sequence>MEITVDLNTTQQEAVEHITGPLLVIAGAGSGKTRIVTNRIAYLIEHGVPPSSIVAVTFTNKAAEEMRSRVMALCNHDVLISTFHSLGVRILREAIHNIGYNNDFVIYDEEDSIKLINVCLKSAGINSKEISPKNIKHLISNAKNSLLSPSAINNEHSARESELERAFPAVYSHYKAKLKECQALDFDDLLYLTVCLFKEHPSVLETFQQRWHYLLIDEYQDTNYAQYMMAKLLVDKSQNIFVVGDPDQSIYSWRGANIENILNFERDYPGAKVVRLEQNYRSQKNILDAANSLITHNTSRYKKNLWSDLGEGEKILIHRCKDERQEVQFVIEQIEWLHSQGMQLAESVIFYRTNAQSRLFEDLLLTKGMPYTIVGGISFYQRREIKDILAFLKIVHSDADYISFARTINLPKRGIGHVTIDKLKRASEERNLPIYKFCLDLLRGDIPETEFKLAPRTKKALEDYTQIIQSLRKASKEETLKTLITKTINDTGYITHIRQEKETFDDRKNNIEELISKAHEFDSSQVEASLEVFLQELTLKTTLEDAYLIEDRLKLMTIHNGKGLEFEATFLVGMEEQLFPHINSKHNEEAIEEERRLCYVGMTRAKQLLYMTCAHTRHLWGTQHYMRPSRFLKEIPQKYIQEV</sequence>
<evidence type="ECO:0000259" key="14">
    <source>
        <dbReference type="PROSITE" id="PS51217"/>
    </source>
</evidence>
<evidence type="ECO:0000256" key="7">
    <source>
        <dbReference type="ARBA" id="ARBA00023235"/>
    </source>
</evidence>
<accession>A0ABS3APH7</accession>
<evidence type="ECO:0000256" key="1">
    <source>
        <dbReference type="ARBA" id="ARBA00009922"/>
    </source>
</evidence>
<dbReference type="PANTHER" id="PTHR11070:SF2">
    <property type="entry name" value="ATP-DEPENDENT DNA HELICASE SRS2"/>
    <property type="match status" value="1"/>
</dbReference>
<evidence type="ECO:0000256" key="12">
    <source>
        <dbReference type="PROSITE-ProRule" id="PRU00560"/>
    </source>
</evidence>
<dbReference type="CDD" id="cd18807">
    <property type="entry name" value="SF1_C_UvrD"/>
    <property type="match status" value="1"/>
</dbReference>
<dbReference type="Proteomes" id="UP000722121">
    <property type="component" value="Unassembled WGS sequence"/>
</dbReference>